<dbReference type="SUPFAM" id="SSF51735">
    <property type="entry name" value="NAD(P)-binding Rossmann-fold domains"/>
    <property type="match status" value="1"/>
</dbReference>
<evidence type="ECO:0000256" key="4">
    <source>
        <dbReference type="ARBA" id="ARBA00023065"/>
    </source>
</evidence>
<feature type="domain" description="RCK N-terminal" evidence="5">
    <location>
        <begin position="1"/>
        <end position="79"/>
    </location>
</feature>
<dbReference type="PROSITE" id="PS51201">
    <property type="entry name" value="RCK_N"/>
    <property type="match status" value="1"/>
</dbReference>
<accession>A0A9D1ELM3</accession>
<dbReference type="PRINTS" id="PR00335">
    <property type="entry name" value="KUPTAKETRKA"/>
</dbReference>
<keyword evidence="2" id="KW-0633">Potassium transport</keyword>
<evidence type="ECO:0000256" key="2">
    <source>
        <dbReference type="ARBA" id="ARBA00022538"/>
    </source>
</evidence>
<dbReference type="PANTHER" id="PTHR43833:SF5">
    <property type="entry name" value="TRK SYSTEM POTASSIUM UPTAKE PROTEIN TRKA"/>
    <property type="match status" value="1"/>
</dbReference>
<dbReference type="Gene3D" id="3.40.50.720">
    <property type="entry name" value="NAD(P)-binding Rossmann-like Domain"/>
    <property type="match status" value="1"/>
</dbReference>
<sequence>MKIIIIGCGKVGTALAEQLSKEHYEVVVVDHSLDQIHEVPETIDALRILGNGSSISTLMDAGVDTADILIAVTGDVCSK</sequence>
<evidence type="ECO:0000313" key="7">
    <source>
        <dbReference type="Proteomes" id="UP000886841"/>
    </source>
</evidence>
<dbReference type="EMBL" id="DVHU01000111">
    <property type="protein sequence ID" value="HIR94200.1"/>
    <property type="molecule type" value="Genomic_DNA"/>
</dbReference>
<proteinExistence type="predicted"/>
<dbReference type="InterPro" id="IPR050721">
    <property type="entry name" value="Trk_Ktr_HKT_K-transport"/>
</dbReference>
<evidence type="ECO:0000256" key="3">
    <source>
        <dbReference type="ARBA" id="ARBA00022958"/>
    </source>
</evidence>
<reference evidence="6" key="2">
    <citation type="journal article" date="2021" name="PeerJ">
        <title>Extensive microbial diversity within the chicken gut microbiome revealed by metagenomics and culture.</title>
        <authorList>
            <person name="Gilroy R."/>
            <person name="Ravi A."/>
            <person name="Getino M."/>
            <person name="Pursley I."/>
            <person name="Horton D.L."/>
            <person name="Alikhan N.F."/>
            <person name="Baker D."/>
            <person name="Gharbi K."/>
            <person name="Hall N."/>
            <person name="Watson M."/>
            <person name="Adriaenssens E.M."/>
            <person name="Foster-Nyarko E."/>
            <person name="Jarju S."/>
            <person name="Secka A."/>
            <person name="Antonio M."/>
            <person name="Oren A."/>
            <person name="Chaudhuri R.R."/>
            <person name="La Ragione R."/>
            <person name="Hildebrand F."/>
            <person name="Pallen M.J."/>
        </authorList>
    </citation>
    <scope>NUCLEOTIDE SEQUENCE</scope>
    <source>
        <strain evidence="6">ChiSxjej1B13-7041</strain>
    </source>
</reference>
<keyword evidence="4" id="KW-0406">Ion transport</keyword>
<keyword evidence="1" id="KW-0813">Transport</keyword>
<reference evidence="6" key="1">
    <citation type="submission" date="2020-10" db="EMBL/GenBank/DDBJ databases">
        <authorList>
            <person name="Gilroy R."/>
        </authorList>
    </citation>
    <scope>NUCLEOTIDE SEQUENCE</scope>
    <source>
        <strain evidence="6">ChiSxjej1B13-7041</strain>
    </source>
</reference>
<comment type="caution">
    <text evidence="6">The sequence shown here is derived from an EMBL/GenBank/DDBJ whole genome shotgun (WGS) entry which is preliminary data.</text>
</comment>
<dbReference type="InterPro" id="IPR006036">
    <property type="entry name" value="K_uptake_TrkA"/>
</dbReference>
<evidence type="ECO:0000313" key="6">
    <source>
        <dbReference type="EMBL" id="HIR94200.1"/>
    </source>
</evidence>
<keyword evidence="3" id="KW-0630">Potassium</keyword>
<dbReference type="GO" id="GO:0015079">
    <property type="term" value="F:potassium ion transmembrane transporter activity"/>
    <property type="evidence" value="ECO:0007669"/>
    <property type="project" value="InterPro"/>
</dbReference>
<dbReference type="PANTHER" id="PTHR43833">
    <property type="entry name" value="POTASSIUM CHANNEL PROTEIN 2-RELATED-RELATED"/>
    <property type="match status" value="1"/>
</dbReference>
<name>A0A9D1ELM3_9FIRM</name>
<organism evidence="6 7">
    <name type="scientific">Candidatus Egerieimonas intestinavium</name>
    <dbReference type="NCBI Taxonomy" id="2840777"/>
    <lineage>
        <taxon>Bacteria</taxon>
        <taxon>Bacillati</taxon>
        <taxon>Bacillota</taxon>
        <taxon>Clostridia</taxon>
        <taxon>Lachnospirales</taxon>
        <taxon>Lachnospiraceae</taxon>
        <taxon>Lachnospiraceae incertae sedis</taxon>
        <taxon>Candidatus Egerieimonas</taxon>
    </lineage>
</organism>
<dbReference type="Proteomes" id="UP000886841">
    <property type="component" value="Unassembled WGS sequence"/>
</dbReference>
<protein>
    <submittedName>
        <fullName evidence="6">NAD-binding protein</fullName>
    </submittedName>
</protein>
<dbReference type="Pfam" id="PF02254">
    <property type="entry name" value="TrkA_N"/>
    <property type="match status" value="1"/>
</dbReference>
<dbReference type="GO" id="GO:0005886">
    <property type="term" value="C:plasma membrane"/>
    <property type="evidence" value="ECO:0007669"/>
    <property type="project" value="InterPro"/>
</dbReference>
<gene>
    <name evidence="6" type="ORF">IAB98_12350</name>
</gene>
<evidence type="ECO:0000256" key="1">
    <source>
        <dbReference type="ARBA" id="ARBA00022448"/>
    </source>
</evidence>
<dbReference type="InterPro" id="IPR036291">
    <property type="entry name" value="NAD(P)-bd_dom_sf"/>
</dbReference>
<dbReference type="AlphaFoldDB" id="A0A9D1ELM3"/>
<evidence type="ECO:0000259" key="5">
    <source>
        <dbReference type="PROSITE" id="PS51201"/>
    </source>
</evidence>
<dbReference type="InterPro" id="IPR003148">
    <property type="entry name" value="RCK_N"/>
</dbReference>